<evidence type="ECO:0000256" key="4">
    <source>
        <dbReference type="ARBA" id="ARBA00022679"/>
    </source>
</evidence>
<dbReference type="Pfam" id="PF02518">
    <property type="entry name" value="HATPase_c"/>
    <property type="match status" value="1"/>
</dbReference>
<dbReference type="PANTHER" id="PTHR43047">
    <property type="entry name" value="TWO-COMPONENT HISTIDINE PROTEIN KINASE"/>
    <property type="match status" value="1"/>
</dbReference>
<feature type="domain" description="Histidine kinase" evidence="6">
    <location>
        <begin position="496"/>
        <end position="723"/>
    </location>
</feature>
<dbReference type="EC" id="2.7.13.3" evidence="2"/>
<accession>A0A557SZC3</accession>
<evidence type="ECO:0000313" key="8">
    <source>
        <dbReference type="Proteomes" id="UP000315289"/>
    </source>
</evidence>
<dbReference type="SUPFAM" id="SSF47384">
    <property type="entry name" value="Homodimeric domain of signal transducing histidine kinase"/>
    <property type="match status" value="1"/>
</dbReference>
<dbReference type="InterPro" id="IPR036097">
    <property type="entry name" value="HisK_dim/P_sf"/>
</dbReference>
<dbReference type="Gene3D" id="3.30.870.10">
    <property type="entry name" value="Endonuclease Chain A"/>
    <property type="match status" value="1"/>
</dbReference>
<dbReference type="Pfam" id="PF00512">
    <property type="entry name" value="HisKA"/>
    <property type="match status" value="1"/>
</dbReference>
<evidence type="ECO:0000313" key="7">
    <source>
        <dbReference type="EMBL" id="TVP41935.1"/>
    </source>
</evidence>
<dbReference type="SUPFAM" id="SSF55874">
    <property type="entry name" value="ATPase domain of HSP90 chaperone/DNA topoisomerase II/histidine kinase"/>
    <property type="match status" value="1"/>
</dbReference>
<dbReference type="Gene3D" id="1.10.287.130">
    <property type="match status" value="1"/>
</dbReference>
<evidence type="ECO:0000259" key="6">
    <source>
        <dbReference type="PROSITE" id="PS50109"/>
    </source>
</evidence>
<dbReference type="SMART" id="SM00387">
    <property type="entry name" value="HATPase_c"/>
    <property type="match status" value="1"/>
</dbReference>
<dbReference type="AlphaFoldDB" id="A0A557SZC3"/>
<dbReference type="PRINTS" id="PR00344">
    <property type="entry name" value="BCTRLSENSOR"/>
</dbReference>
<dbReference type="GO" id="GO:0005886">
    <property type="term" value="C:plasma membrane"/>
    <property type="evidence" value="ECO:0007669"/>
    <property type="project" value="TreeGrafter"/>
</dbReference>
<dbReference type="PROSITE" id="PS50109">
    <property type="entry name" value="HIS_KIN"/>
    <property type="match status" value="1"/>
</dbReference>
<sequence length="723" mass="83439">MSDTSFIPENTKILRGIEDTVSYGEKQLQNAKIKLDLCTDKNGPYIVMEFSVYKDNYIKARTRGVKIRFIAEITQDNIRYCKELRQYVDELRHLDGLKGAIAVSESEFVGTSLLQEKQYLNQLLYSKEKEIVEQQQYIFDTFWKNSIPADLKIREIEEGIEPIKTEILEDGNEISKRIIKLAQKSNEMYICSTTGGMQLIYNDFFGPYKEVLRKHSNGDHKGIKWIASISNKDEASLAKLFLEEGIKMRHVDNVPLPSFALSDKMLNSTIEKMENGKMVTNLLSSNDSLYLNHYNMIFKESWKSGIEAEDRINDIENGHYSNTRIIPDSKESLKLMFDSIKNVKREVLIIVPSDNGFFRIEAVGILKILDKLASKGIKVKFLHNEIKDSNQTTIKQIKLNCPHIEFRSLQSKFRHIIRITILDREKTMLIEIKDDSNDSFVHAVGLSLFIESKSTALSYVSIFDNLWNQSEMYDQLQEAYDHLKLHDKMQKEFIDIVAHELRTPITPIIGLTEHVRDKLKDSEQRKLLDIVINDSKKLQILTEKILDVTRIEGKLFRCEKEKFSLNHLILNIVKDFENKLKKGDKNNNIIFEFDHRFNQEYLVNADKTKIGQVIYNLIENSLKFISEDEGIISITVEKKNTITDKNDQKEPFVIVSIKDNGIGIDKEMLSRLFTKFASRSFQGTGLGLYLSKNIIEAHGGNIWGSNNKHGQGATFSFSLFLDF</sequence>
<dbReference type="InterPro" id="IPR005467">
    <property type="entry name" value="His_kinase_dom"/>
</dbReference>
<gene>
    <name evidence="7" type="ORF">NARC_10341</name>
</gene>
<comment type="caution">
    <text evidence="7">The sequence shown here is derived from an EMBL/GenBank/DDBJ whole genome shotgun (WGS) entry which is preliminary data.</text>
</comment>
<dbReference type="InterPro" id="IPR004358">
    <property type="entry name" value="Sig_transdc_His_kin-like_C"/>
</dbReference>
<evidence type="ECO:0000256" key="3">
    <source>
        <dbReference type="ARBA" id="ARBA00022553"/>
    </source>
</evidence>
<dbReference type="EMBL" id="VOAH01000001">
    <property type="protein sequence ID" value="TVP41935.1"/>
    <property type="molecule type" value="Genomic_DNA"/>
</dbReference>
<dbReference type="OrthoDB" id="342253at2157"/>
<organism evidence="7 8">
    <name type="scientific">Candidatus Nitrosocosmicus arcticus</name>
    <dbReference type="NCBI Taxonomy" id="2035267"/>
    <lineage>
        <taxon>Archaea</taxon>
        <taxon>Nitrososphaerota</taxon>
        <taxon>Nitrososphaeria</taxon>
        <taxon>Nitrososphaerales</taxon>
        <taxon>Nitrososphaeraceae</taxon>
        <taxon>Candidatus Nitrosocosmicus</taxon>
    </lineage>
</organism>
<dbReference type="Gene3D" id="3.30.565.10">
    <property type="entry name" value="Histidine kinase-like ATPase, C-terminal domain"/>
    <property type="match status" value="1"/>
</dbReference>
<dbReference type="RefSeq" id="WP_144728448.1">
    <property type="nucleotide sequence ID" value="NZ_ML675578.1"/>
</dbReference>
<keyword evidence="3" id="KW-0597">Phosphoprotein</keyword>
<dbReference type="PANTHER" id="PTHR43047:SF72">
    <property type="entry name" value="OSMOSENSING HISTIDINE PROTEIN KINASE SLN1"/>
    <property type="match status" value="1"/>
</dbReference>
<keyword evidence="8" id="KW-1185">Reference proteome</keyword>
<dbReference type="InterPro" id="IPR036890">
    <property type="entry name" value="HATPase_C_sf"/>
</dbReference>
<proteinExistence type="predicted"/>
<reference evidence="7 8" key="1">
    <citation type="journal article" date="2019" name="Front. Microbiol.">
        <title>Ammonia Oxidation by the Arctic Terrestrial Thaumarchaeote Candidatus Nitrosocosmicus arcticus Is Stimulated by Increasing Temperatures.</title>
        <authorList>
            <person name="Alves R.J.E."/>
            <person name="Kerou M."/>
            <person name="Zappe A."/>
            <person name="Bittner R."/>
            <person name="Abby S.S."/>
            <person name="Schmidt H.A."/>
            <person name="Pfeifer K."/>
            <person name="Schleper C."/>
        </authorList>
    </citation>
    <scope>NUCLEOTIDE SEQUENCE [LARGE SCALE GENOMIC DNA]</scope>
    <source>
        <strain evidence="7 8">Kfb</strain>
    </source>
</reference>
<dbReference type="Proteomes" id="UP000315289">
    <property type="component" value="Unassembled WGS sequence"/>
</dbReference>
<dbReference type="InterPro" id="IPR003594">
    <property type="entry name" value="HATPase_dom"/>
</dbReference>
<evidence type="ECO:0000256" key="1">
    <source>
        <dbReference type="ARBA" id="ARBA00000085"/>
    </source>
</evidence>
<keyword evidence="4" id="KW-0808">Transferase</keyword>
<dbReference type="SMART" id="SM00388">
    <property type="entry name" value="HisKA"/>
    <property type="match status" value="1"/>
</dbReference>
<name>A0A557SZC3_9ARCH</name>
<dbReference type="GO" id="GO:0009927">
    <property type="term" value="F:histidine phosphotransfer kinase activity"/>
    <property type="evidence" value="ECO:0007669"/>
    <property type="project" value="TreeGrafter"/>
</dbReference>
<keyword evidence="5 7" id="KW-0418">Kinase</keyword>
<dbReference type="CDD" id="cd00082">
    <property type="entry name" value="HisKA"/>
    <property type="match status" value="1"/>
</dbReference>
<dbReference type="GO" id="GO:0000155">
    <property type="term" value="F:phosphorelay sensor kinase activity"/>
    <property type="evidence" value="ECO:0007669"/>
    <property type="project" value="InterPro"/>
</dbReference>
<dbReference type="InterPro" id="IPR003661">
    <property type="entry name" value="HisK_dim/P_dom"/>
</dbReference>
<evidence type="ECO:0000256" key="2">
    <source>
        <dbReference type="ARBA" id="ARBA00012438"/>
    </source>
</evidence>
<protein>
    <recommendedName>
        <fullName evidence="2">histidine kinase</fullName>
        <ecNumber evidence="2">2.7.13.3</ecNumber>
    </recommendedName>
</protein>
<evidence type="ECO:0000256" key="5">
    <source>
        <dbReference type="ARBA" id="ARBA00022777"/>
    </source>
</evidence>
<comment type="catalytic activity">
    <reaction evidence="1">
        <text>ATP + protein L-histidine = ADP + protein N-phospho-L-histidine.</text>
        <dbReference type="EC" id="2.7.13.3"/>
    </reaction>
</comment>
<dbReference type="SUPFAM" id="SSF56024">
    <property type="entry name" value="Phospholipase D/nuclease"/>
    <property type="match status" value="1"/>
</dbReference>